<reference evidence="1 2" key="1">
    <citation type="journal article" date="2015" name="Genome Announc.">
        <title>Complete Genome Sequence of 'Candidatus Liberibacter africanus,' a Bacterium Associated with Citrus Huanglongbing.</title>
        <authorList>
            <person name="Lin H."/>
            <person name="Pietersen G."/>
            <person name="Han C."/>
            <person name="Read D.A."/>
            <person name="Lou B."/>
            <person name="Gupta G."/>
            <person name="Civerolo E.L."/>
        </authorList>
    </citation>
    <scope>NUCLEOTIDE SEQUENCE [LARGE SCALE GENOMIC DNA]</scope>
    <source>
        <strain evidence="1 2">PTSAPSY</strain>
    </source>
</reference>
<sequence length="113" mass="13353">MYSYLAIKELTRSNDLLKLFISVIVDHLVDLIDDEEKKDFIRHGEDLMFSQQQENEDALLRLTTEISKRLEGYKALNKQFQQLNSDIDEDLIDRIQRKADERYCKESKNALGE</sequence>
<keyword evidence="2" id="KW-1185">Reference proteome</keyword>
<dbReference type="KEGG" id="lau:G293_00280"/>
<accession>A0A0G3I5H1</accession>
<organism evidence="1 2">
    <name type="scientific">Candidatus Liberibacter africanus PTSAPSY</name>
    <dbReference type="NCBI Taxonomy" id="1277257"/>
    <lineage>
        <taxon>Bacteria</taxon>
        <taxon>Pseudomonadati</taxon>
        <taxon>Pseudomonadota</taxon>
        <taxon>Alphaproteobacteria</taxon>
        <taxon>Hyphomicrobiales</taxon>
        <taxon>Rhizobiaceae</taxon>
        <taxon>Liberibacter</taxon>
    </lineage>
</organism>
<dbReference type="PATRIC" id="fig|1277257.4.peg.64"/>
<dbReference type="RefSeq" id="WP_047263811.1">
    <property type="nucleotide sequence ID" value="NZ_CP004021.1"/>
</dbReference>
<name>A0A0G3I5H1_LIBAF</name>
<protein>
    <submittedName>
        <fullName evidence="1">Uncharacterized protein</fullName>
    </submittedName>
</protein>
<evidence type="ECO:0000313" key="1">
    <source>
        <dbReference type="EMBL" id="AKK19713.1"/>
    </source>
</evidence>
<proteinExistence type="predicted"/>
<gene>
    <name evidence="1" type="ORF">G293_00280</name>
</gene>
<dbReference type="EMBL" id="CP004021">
    <property type="protein sequence ID" value="AKK19713.1"/>
    <property type="molecule type" value="Genomic_DNA"/>
</dbReference>
<dbReference type="Proteomes" id="UP000035503">
    <property type="component" value="Chromosome"/>
</dbReference>
<evidence type="ECO:0000313" key="2">
    <source>
        <dbReference type="Proteomes" id="UP000035503"/>
    </source>
</evidence>
<dbReference type="AlphaFoldDB" id="A0A0G3I5H1"/>